<dbReference type="EMBL" id="LASV01000732">
    <property type="protein sequence ID" value="KKA16902.1"/>
    <property type="molecule type" value="Genomic_DNA"/>
</dbReference>
<feature type="compositionally biased region" description="Basic and acidic residues" evidence="1">
    <location>
        <begin position="302"/>
        <end position="318"/>
    </location>
</feature>
<gene>
    <name evidence="2" type="ORF">T310_9516</name>
</gene>
<protein>
    <recommendedName>
        <fullName evidence="4">DUF3824 domain-containing protein</fullName>
    </recommendedName>
</protein>
<feature type="region of interest" description="Disordered" evidence="1">
    <location>
        <begin position="452"/>
        <end position="523"/>
    </location>
</feature>
<dbReference type="STRING" id="1408163.A0A0F4YF89"/>
<accession>A0A0F4YF89</accession>
<feature type="region of interest" description="Disordered" evidence="1">
    <location>
        <begin position="266"/>
        <end position="288"/>
    </location>
</feature>
<organism evidence="2 3">
    <name type="scientific">Rasamsonia emersonii (strain ATCC 16479 / CBS 393.64 / IMI 116815)</name>
    <dbReference type="NCBI Taxonomy" id="1408163"/>
    <lineage>
        <taxon>Eukaryota</taxon>
        <taxon>Fungi</taxon>
        <taxon>Dikarya</taxon>
        <taxon>Ascomycota</taxon>
        <taxon>Pezizomycotina</taxon>
        <taxon>Eurotiomycetes</taxon>
        <taxon>Eurotiomycetidae</taxon>
        <taxon>Eurotiales</taxon>
        <taxon>Trichocomaceae</taxon>
        <taxon>Rasamsonia</taxon>
    </lineage>
</organism>
<sequence length="523" mass="58357">MSYYSDRHRAKRDRYSRPASYVDETYGTELVRRQSDDSVEDVSRDFLSGDYYYEYYPKRSRVTTVRRARSVNGPNPYYDDEYYRRDDYRSRRSRRYDDRRDRDRHSRYSSCSSRSPSPRPRRRKSLSEQALSALGGVLGASAGKHDDRDDDDYDRDHGRGRSRGRESFRRHRSYSCSVSRSRSRGRHAKREDQIAQAVKAALVAGAAEAFRARKDPGSWTGEKGKRVLTAAISAGGVDGLIDRDPNKHGGRHVVESVLAGLATNHLVNGGRSKSRSRRSNSSGGGLKDLVTTGILAAAGKQVYDRMRSKSRGQDRSSSRDSASPPRHRDGPRRRSSSVSEYISKGLAALGLEDKNDDNRRHRHRRERSSRYSDESDDEYRDEYRSSRRRSSRDVRGSQGGSKSSSRSTGSDSDLGSSDEEKRERKKMLRKEMLTTGLAAVATVHAAHTVMKGLEGRKKAPAAAKARPDHSGGGSETADQGRSDGCSERGARRGGRRGGDWRVEGGAGEAARASRAPAAMSRST</sequence>
<comment type="caution">
    <text evidence="2">The sequence shown here is derived from an EMBL/GenBank/DDBJ whole genome shotgun (WGS) entry which is preliminary data.</text>
</comment>
<evidence type="ECO:0000256" key="1">
    <source>
        <dbReference type="SAM" id="MobiDB-lite"/>
    </source>
</evidence>
<dbReference type="RefSeq" id="XP_013323514.1">
    <property type="nucleotide sequence ID" value="XM_013468060.1"/>
</dbReference>
<keyword evidence="3" id="KW-1185">Reference proteome</keyword>
<feature type="region of interest" description="Disordered" evidence="1">
    <location>
        <begin position="300"/>
        <end position="430"/>
    </location>
</feature>
<name>A0A0F4YF89_RASE3</name>
<dbReference type="OrthoDB" id="5407645at2759"/>
<dbReference type="GeneID" id="25321449"/>
<evidence type="ECO:0000313" key="2">
    <source>
        <dbReference type="EMBL" id="KKA16902.1"/>
    </source>
</evidence>
<feature type="compositionally biased region" description="Basic and acidic residues" evidence="1">
    <location>
        <begin position="478"/>
        <end position="502"/>
    </location>
</feature>
<feature type="compositionally biased region" description="Basic and acidic residues" evidence="1">
    <location>
        <begin position="154"/>
        <end position="167"/>
    </location>
</feature>
<evidence type="ECO:0008006" key="4">
    <source>
        <dbReference type="Google" id="ProtNLM"/>
    </source>
</evidence>
<feature type="compositionally biased region" description="Low complexity" evidence="1">
    <location>
        <begin position="130"/>
        <end position="142"/>
    </location>
</feature>
<evidence type="ECO:0000313" key="3">
    <source>
        <dbReference type="Proteomes" id="UP000053958"/>
    </source>
</evidence>
<dbReference type="Proteomes" id="UP000053958">
    <property type="component" value="Unassembled WGS sequence"/>
</dbReference>
<feature type="compositionally biased region" description="Low complexity" evidence="1">
    <location>
        <begin position="508"/>
        <end position="523"/>
    </location>
</feature>
<feature type="region of interest" description="Disordered" evidence="1">
    <location>
        <begin position="92"/>
        <end position="193"/>
    </location>
</feature>
<feature type="compositionally biased region" description="Basic and acidic residues" evidence="1">
    <location>
        <begin position="92"/>
        <end position="106"/>
    </location>
</feature>
<feature type="compositionally biased region" description="Low complexity" evidence="1">
    <location>
        <begin position="400"/>
        <end position="415"/>
    </location>
</feature>
<proteinExistence type="predicted"/>
<dbReference type="AlphaFoldDB" id="A0A0F4YF89"/>
<feature type="compositionally biased region" description="Basic and acidic residues" evidence="1">
    <location>
        <begin position="381"/>
        <end position="395"/>
    </location>
</feature>
<reference evidence="2 3" key="1">
    <citation type="submission" date="2015-04" db="EMBL/GenBank/DDBJ databases">
        <authorList>
            <person name="Heijne W.H."/>
            <person name="Fedorova N.D."/>
            <person name="Nierman W.C."/>
            <person name="Vollebregt A.W."/>
            <person name="Zhao Z."/>
            <person name="Wu L."/>
            <person name="Kumar M."/>
            <person name="Stam H."/>
            <person name="van den Berg M.A."/>
            <person name="Pel H.J."/>
        </authorList>
    </citation>
    <scope>NUCLEOTIDE SEQUENCE [LARGE SCALE GENOMIC DNA]</scope>
    <source>
        <strain evidence="2 3">CBS 393.64</strain>
    </source>
</reference>